<dbReference type="GO" id="GO:0000978">
    <property type="term" value="F:RNA polymerase II cis-regulatory region sequence-specific DNA binding"/>
    <property type="evidence" value="ECO:0007669"/>
    <property type="project" value="TreeGrafter"/>
</dbReference>
<evidence type="ECO:0000313" key="12">
    <source>
        <dbReference type="Proteomes" id="UP001044222"/>
    </source>
</evidence>
<dbReference type="GO" id="GO:0005634">
    <property type="term" value="C:nucleus"/>
    <property type="evidence" value="ECO:0007669"/>
    <property type="project" value="UniProtKB-SubCell"/>
</dbReference>
<keyword evidence="3" id="KW-0677">Repeat</keyword>
<feature type="compositionally biased region" description="Gly residues" evidence="9">
    <location>
        <begin position="376"/>
        <end position="386"/>
    </location>
</feature>
<feature type="compositionally biased region" description="Basic and acidic residues" evidence="9">
    <location>
        <begin position="201"/>
        <end position="212"/>
    </location>
</feature>
<dbReference type="PROSITE" id="PS50157">
    <property type="entry name" value="ZINC_FINGER_C2H2_2"/>
    <property type="match status" value="1"/>
</dbReference>
<feature type="compositionally biased region" description="Low complexity" evidence="9">
    <location>
        <begin position="361"/>
        <end position="375"/>
    </location>
</feature>
<dbReference type="GO" id="GO:0003700">
    <property type="term" value="F:DNA-binding transcription factor activity"/>
    <property type="evidence" value="ECO:0007669"/>
    <property type="project" value="TreeGrafter"/>
</dbReference>
<gene>
    <name evidence="11" type="ORF">ANANG_G00169530</name>
</gene>
<evidence type="ECO:0000256" key="6">
    <source>
        <dbReference type="ARBA" id="ARBA00023125"/>
    </source>
</evidence>
<evidence type="ECO:0000256" key="4">
    <source>
        <dbReference type="ARBA" id="ARBA00022771"/>
    </source>
</evidence>
<comment type="caution">
    <text evidence="11">The sequence shown here is derived from an EMBL/GenBank/DDBJ whole genome shotgun (WGS) entry which is preliminary data.</text>
</comment>
<reference evidence="11" key="1">
    <citation type="submission" date="2021-01" db="EMBL/GenBank/DDBJ databases">
        <title>A chromosome-scale assembly of European eel, Anguilla anguilla.</title>
        <authorList>
            <person name="Henkel C."/>
            <person name="Jong-Raadsen S.A."/>
            <person name="Dufour S."/>
            <person name="Weltzien F.-A."/>
            <person name="Palstra A.P."/>
            <person name="Pelster B."/>
            <person name="Spaink H.P."/>
            <person name="Van Den Thillart G.E."/>
            <person name="Jansen H."/>
            <person name="Zahm M."/>
            <person name="Klopp C."/>
            <person name="Cedric C."/>
            <person name="Louis A."/>
            <person name="Berthelot C."/>
            <person name="Parey E."/>
            <person name="Roest Crollius H."/>
            <person name="Montfort J."/>
            <person name="Robinson-Rechavi M."/>
            <person name="Bucao C."/>
            <person name="Bouchez O."/>
            <person name="Gislard M."/>
            <person name="Lluch J."/>
            <person name="Milhes M."/>
            <person name="Lampietro C."/>
            <person name="Lopez Roques C."/>
            <person name="Donnadieu C."/>
            <person name="Braasch I."/>
            <person name="Desvignes T."/>
            <person name="Postlethwait J."/>
            <person name="Bobe J."/>
            <person name="Guiguen Y."/>
            <person name="Dirks R."/>
        </authorList>
    </citation>
    <scope>NUCLEOTIDE SEQUENCE</scope>
    <source>
        <strain evidence="11">Tag_6206</strain>
        <tissue evidence="11">Liver</tissue>
    </source>
</reference>
<feature type="domain" description="C2H2-type" evidence="10">
    <location>
        <begin position="321"/>
        <end position="348"/>
    </location>
</feature>
<evidence type="ECO:0000256" key="1">
    <source>
        <dbReference type="ARBA" id="ARBA00004123"/>
    </source>
</evidence>
<accession>A0A9D3M9Y2</accession>
<dbReference type="InterPro" id="IPR013087">
    <property type="entry name" value="Znf_C2H2_type"/>
</dbReference>
<feature type="compositionally biased region" description="Low complexity" evidence="9">
    <location>
        <begin position="387"/>
        <end position="398"/>
    </location>
</feature>
<name>A0A9D3M9Y2_ANGAN</name>
<evidence type="ECO:0000256" key="7">
    <source>
        <dbReference type="ARBA" id="ARBA00023242"/>
    </source>
</evidence>
<dbReference type="GO" id="GO:0008270">
    <property type="term" value="F:zinc ion binding"/>
    <property type="evidence" value="ECO:0007669"/>
    <property type="project" value="UniProtKB-KW"/>
</dbReference>
<dbReference type="PANTHER" id="PTHR24390:SF159">
    <property type="entry name" value="GROWTH FACTOR INDEPENDENT 1 TRANSCRIPTIONAL REPRESSOR"/>
    <property type="match status" value="1"/>
</dbReference>
<proteinExistence type="predicted"/>
<evidence type="ECO:0000313" key="11">
    <source>
        <dbReference type="EMBL" id="KAG5841703.1"/>
    </source>
</evidence>
<feature type="region of interest" description="Disordered" evidence="9">
    <location>
        <begin position="140"/>
        <end position="240"/>
    </location>
</feature>
<dbReference type="EMBL" id="JAFIRN010000009">
    <property type="protein sequence ID" value="KAG5841703.1"/>
    <property type="molecule type" value="Genomic_DNA"/>
</dbReference>
<sequence length="408" mass="42701">MSGSMSDSVSVFQTQVASVLEVLLNVAVVEITKLFESGCVASEGSGVSGARTTPKTPLSVQDELRTRAESVLGNLRKHIHSAGIRVRDASDGEQAFPSAEGGAVFWEEGGEHTNASRTAVVKVEGPPSIAVECQLAGAQQWESSPSAAPPAGQSDTGGVVTATGPAESGAQGAVEEENSFPKQKCSEEDPRPQPTPEGSEQDARVTPVKEEPVTLPIPVKEGGPGRKGASPLPKDLRPHQRLHTGKRPCCFTACGNGVWRLQSRAHACQLCGKKFKRRKVLKRTSASTRAAALQLPALPQGLRPAQEPAAARALPHRRAAARCARCGKGFRLRANLKSHLRFHTGAAALRLPVLRQALPRCPQPAQAPGRARGRAGPPGNGNGGGRAVAAEAEAAAAARRADRQAETP</sequence>
<dbReference type="PROSITE" id="PS00028">
    <property type="entry name" value="ZINC_FINGER_C2H2_1"/>
    <property type="match status" value="1"/>
</dbReference>
<protein>
    <recommendedName>
        <fullName evidence="10">C2H2-type domain-containing protein</fullName>
    </recommendedName>
</protein>
<keyword evidence="12" id="KW-1185">Reference proteome</keyword>
<evidence type="ECO:0000256" key="8">
    <source>
        <dbReference type="PROSITE-ProRule" id="PRU00042"/>
    </source>
</evidence>
<keyword evidence="7" id="KW-0539">Nucleus</keyword>
<dbReference type="InterPro" id="IPR036236">
    <property type="entry name" value="Znf_C2H2_sf"/>
</dbReference>
<dbReference type="AlphaFoldDB" id="A0A9D3M9Y2"/>
<feature type="compositionally biased region" description="Basic and acidic residues" evidence="9">
    <location>
        <begin position="399"/>
        <end position="408"/>
    </location>
</feature>
<evidence type="ECO:0000259" key="10">
    <source>
        <dbReference type="PROSITE" id="PS50157"/>
    </source>
</evidence>
<evidence type="ECO:0000256" key="3">
    <source>
        <dbReference type="ARBA" id="ARBA00022737"/>
    </source>
</evidence>
<dbReference type="FunFam" id="3.30.160.60:FF:000446">
    <property type="entry name" value="Zinc finger protein"/>
    <property type="match status" value="1"/>
</dbReference>
<dbReference type="Proteomes" id="UP001044222">
    <property type="component" value="Chromosome 9"/>
</dbReference>
<evidence type="ECO:0000256" key="2">
    <source>
        <dbReference type="ARBA" id="ARBA00022723"/>
    </source>
</evidence>
<evidence type="ECO:0000256" key="5">
    <source>
        <dbReference type="ARBA" id="ARBA00022833"/>
    </source>
</evidence>
<dbReference type="SUPFAM" id="SSF57667">
    <property type="entry name" value="beta-beta-alpha zinc fingers"/>
    <property type="match status" value="1"/>
</dbReference>
<organism evidence="11 12">
    <name type="scientific">Anguilla anguilla</name>
    <name type="common">European freshwater eel</name>
    <name type="synonym">Muraena anguilla</name>
    <dbReference type="NCBI Taxonomy" id="7936"/>
    <lineage>
        <taxon>Eukaryota</taxon>
        <taxon>Metazoa</taxon>
        <taxon>Chordata</taxon>
        <taxon>Craniata</taxon>
        <taxon>Vertebrata</taxon>
        <taxon>Euteleostomi</taxon>
        <taxon>Actinopterygii</taxon>
        <taxon>Neopterygii</taxon>
        <taxon>Teleostei</taxon>
        <taxon>Anguilliformes</taxon>
        <taxon>Anguillidae</taxon>
        <taxon>Anguilla</taxon>
    </lineage>
</organism>
<dbReference type="GO" id="GO:0006357">
    <property type="term" value="P:regulation of transcription by RNA polymerase II"/>
    <property type="evidence" value="ECO:0007669"/>
    <property type="project" value="TreeGrafter"/>
</dbReference>
<dbReference type="PANTHER" id="PTHR24390">
    <property type="entry name" value="ZINC FINGER PROTEIN"/>
    <property type="match status" value="1"/>
</dbReference>
<keyword evidence="6" id="KW-0238">DNA-binding</keyword>
<keyword evidence="2" id="KW-0479">Metal-binding</keyword>
<keyword evidence="4 8" id="KW-0863">Zinc-finger</keyword>
<dbReference type="Gene3D" id="3.30.160.60">
    <property type="entry name" value="Classic Zinc Finger"/>
    <property type="match status" value="1"/>
</dbReference>
<keyword evidence="5" id="KW-0862">Zinc</keyword>
<comment type="subcellular location">
    <subcellularLocation>
        <location evidence="1">Nucleus</location>
    </subcellularLocation>
</comment>
<feature type="region of interest" description="Disordered" evidence="9">
    <location>
        <begin position="361"/>
        <end position="408"/>
    </location>
</feature>
<evidence type="ECO:0000256" key="9">
    <source>
        <dbReference type="SAM" id="MobiDB-lite"/>
    </source>
</evidence>